<protein>
    <recommendedName>
        <fullName evidence="3">Ferredoxin</fullName>
    </recommendedName>
</protein>
<sequence>MQPLACDRCGNRVLVEKTSWQHTAIQWTSESESSCAEFRDGKPSRARTVRVQVCEALQGSIDRAVLDGRLDVAEN</sequence>
<dbReference type="EMBL" id="FOAW01000027">
    <property type="protein sequence ID" value="SEM20994.1"/>
    <property type="molecule type" value="Genomic_DNA"/>
</dbReference>
<evidence type="ECO:0008006" key="3">
    <source>
        <dbReference type="Google" id="ProtNLM"/>
    </source>
</evidence>
<organism evidence="1 2">
    <name type="scientific">Rhodococcus maanshanensis</name>
    <dbReference type="NCBI Taxonomy" id="183556"/>
    <lineage>
        <taxon>Bacteria</taxon>
        <taxon>Bacillati</taxon>
        <taxon>Actinomycetota</taxon>
        <taxon>Actinomycetes</taxon>
        <taxon>Mycobacteriales</taxon>
        <taxon>Nocardiaceae</taxon>
        <taxon>Rhodococcus</taxon>
    </lineage>
</organism>
<gene>
    <name evidence="1" type="ORF">SAMN05444583_1278</name>
</gene>
<keyword evidence="2" id="KW-1185">Reference proteome</keyword>
<accession>A0A1H7WI18</accession>
<name>A0A1H7WI18_9NOCA</name>
<evidence type="ECO:0000313" key="1">
    <source>
        <dbReference type="EMBL" id="SEM20994.1"/>
    </source>
</evidence>
<dbReference type="RefSeq" id="WP_072750845.1">
    <property type="nucleotide sequence ID" value="NZ_FOAW01000027.1"/>
</dbReference>
<evidence type="ECO:0000313" key="2">
    <source>
        <dbReference type="Proteomes" id="UP000198677"/>
    </source>
</evidence>
<dbReference type="OrthoDB" id="3534313at2"/>
<dbReference type="Proteomes" id="UP000198677">
    <property type="component" value="Unassembled WGS sequence"/>
</dbReference>
<proteinExistence type="predicted"/>
<reference evidence="2" key="1">
    <citation type="submission" date="2016-10" db="EMBL/GenBank/DDBJ databases">
        <authorList>
            <person name="Varghese N."/>
            <person name="Submissions S."/>
        </authorList>
    </citation>
    <scope>NUCLEOTIDE SEQUENCE [LARGE SCALE GENOMIC DNA]</scope>
    <source>
        <strain evidence="2">DSM 44675</strain>
    </source>
</reference>
<dbReference type="AlphaFoldDB" id="A0A1H7WI18"/>